<reference evidence="1 2" key="1">
    <citation type="submission" date="2016-02" db="EMBL/GenBank/DDBJ databases">
        <title>Genome analysis of coral dinoflagellate symbionts highlights evolutionary adaptations to a symbiotic lifestyle.</title>
        <authorList>
            <person name="Aranda M."/>
            <person name="Li Y."/>
            <person name="Liew Y.J."/>
            <person name="Baumgarten S."/>
            <person name="Simakov O."/>
            <person name="Wilson M."/>
            <person name="Piel J."/>
            <person name="Ashoor H."/>
            <person name="Bougouffa S."/>
            <person name="Bajic V.B."/>
            <person name="Ryu T."/>
            <person name="Ravasi T."/>
            <person name="Bayer T."/>
            <person name="Micklem G."/>
            <person name="Kim H."/>
            <person name="Bhak J."/>
            <person name="Lajeunesse T.C."/>
            <person name="Voolstra C.R."/>
        </authorList>
    </citation>
    <scope>NUCLEOTIDE SEQUENCE [LARGE SCALE GENOMIC DNA]</scope>
    <source>
        <strain evidence="1 2">CCMP2467</strain>
    </source>
</reference>
<dbReference type="OrthoDB" id="277011at2759"/>
<proteinExistence type="predicted"/>
<name>A0A1Q9EJ31_SYMMI</name>
<sequence length="558" mass="61349">MTLDIDILASTLLARLLCCNCVKKRPPDEAVRQENFMLQPHNGIFILSWYDDPNDTALFAPGPLKDGPGYWTSRIAGDMSEYDATLDDGGPSLPVVTLAQASRAGRGFREVCSTLISLLLPLSAMDGFLRALFLSKGFQEEQLDTIEAKDKDLRSVNDLAAGATSEDDARAWSEELGLSGRVQKSRFVQAWAEARTKANLGRPAQSSAVNGYVEAAPASKNATPAEPPPAPADPPRALERYVEEEDTQEDWSWVKVSRPVETRVALSYIDETLSSFRTHGLTSIEVAQLEQMLEARSRTALAVAAATPEGAMRLARSCGVHSKVSQENFAKAWHEAAAAMVALAPGPAPTEKRSLSELTKDKDFEACTKALMKKANVSRPKDLLPLLRGMLEHLAEQEQLVSSEAKQEKSKSKVLPALASLYGAEAEAAAEKKTELTKAEWRYNWQLRMLFTAKTALAMQSEILAAYQEPAFQVACEEVNASWESRGSKMSLEQKMQSIEALCQESALNRILPKYGFRADASGIAQMKEAVGRFTKEDPEVRRKQMEITSAVMKKFKL</sequence>
<dbReference type="Pfam" id="PF14974">
    <property type="entry name" value="P_C10"/>
    <property type="match status" value="1"/>
</dbReference>
<gene>
    <name evidence="1" type="ORF">AK812_SmicGene9175</name>
</gene>
<dbReference type="InterPro" id="IPR026317">
    <property type="entry name" value="P_C10"/>
</dbReference>
<keyword evidence="2" id="KW-1185">Reference proteome</keyword>
<dbReference type="EMBL" id="LSRX01000139">
    <property type="protein sequence ID" value="OLQ07439.1"/>
    <property type="molecule type" value="Genomic_DNA"/>
</dbReference>
<protein>
    <submittedName>
        <fullName evidence="1">Uncharacterized protein</fullName>
    </submittedName>
</protein>
<organism evidence="1 2">
    <name type="scientific">Symbiodinium microadriaticum</name>
    <name type="common">Dinoflagellate</name>
    <name type="synonym">Zooxanthella microadriatica</name>
    <dbReference type="NCBI Taxonomy" id="2951"/>
    <lineage>
        <taxon>Eukaryota</taxon>
        <taxon>Sar</taxon>
        <taxon>Alveolata</taxon>
        <taxon>Dinophyceae</taxon>
        <taxon>Suessiales</taxon>
        <taxon>Symbiodiniaceae</taxon>
        <taxon>Symbiodinium</taxon>
    </lineage>
</organism>
<comment type="caution">
    <text evidence="1">The sequence shown here is derived from an EMBL/GenBank/DDBJ whole genome shotgun (WGS) entry which is preliminary data.</text>
</comment>
<dbReference type="Proteomes" id="UP000186817">
    <property type="component" value="Unassembled WGS sequence"/>
</dbReference>
<dbReference type="AlphaFoldDB" id="A0A1Q9EJ31"/>
<evidence type="ECO:0000313" key="1">
    <source>
        <dbReference type="EMBL" id="OLQ07439.1"/>
    </source>
</evidence>
<accession>A0A1Q9EJ31</accession>
<evidence type="ECO:0000313" key="2">
    <source>
        <dbReference type="Proteomes" id="UP000186817"/>
    </source>
</evidence>